<evidence type="ECO:0000256" key="2">
    <source>
        <dbReference type="ARBA" id="ARBA00022475"/>
    </source>
</evidence>
<evidence type="ECO:0000256" key="5">
    <source>
        <dbReference type="ARBA" id="ARBA00022692"/>
    </source>
</evidence>
<dbReference type="PANTHER" id="PTHR33908">
    <property type="entry name" value="MANNOSYLTRANSFERASE YKCB-RELATED"/>
    <property type="match status" value="1"/>
</dbReference>
<keyword evidence="2" id="KW-1003">Cell membrane</keyword>
<sequence length="576" mass="65175">MLFKTQSVARKRVFIEFLPSLPYISLLIWTLPLLFLNSGQDSLMAHDEGLYAWRSRFMLESGDWIHPWSTPHHKTPGPYWLIASAYTLFGIHETSVRLPSAIAGILSVLLLYEIGKILLGKKVAWLAAAILSVEFLWLQYSRLGTPDVPTIFLVLLAIWSFLKAELHPRSRFSWSFLAGLSFGLGFLVRSFMIVLPIVALLPYLIWEHRRHRHLSNPMLYLGFTVGLIPTGIWLWLNFQHYGKNSFVELINFVINLSSGERNNNGLEFYFWNLPVRAFPWFFVSLLGLGVVMRRPVPRHHLILVGFPLTLLVELTLFPTRLPHYSLALYPFIALLAAVGLNWLGKGYTNFRLVTEPDKGTRQTTQRIPPSPSLPLPPYPQRGPRVPPSSLARNLSYTFGGLGVVLLIAGVVAFTIGDAEVRKYAAMVLVLGMGWLILPAIWIARYHYGQKYFTVRYWIAGWLIPAWLTLAVAGSTGIIGDYNPDLKSFIRQPEIAQVLSSSPVHFVQTGGKIAVLLNFYTPHHGQKVQKVSELPAASYAWIPTKNMTSVSQPYRILGTVQKVNLIQLLNKDKLKEK</sequence>
<feature type="transmembrane region" description="Helical" evidence="9">
    <location>
        <begin position="394"/>
        <end position="416"/>
    </location>
</feature>
<reference evidence="11" key="2">
    <citation type="submission" date="2019-11" db="EMBL/GenBank/DDBJ databases">
        <title>Improved Assembly of Tolypothrix boutellei genome.</title>
        <authorList>
            <person name="Sarangi A.N."/>
            <person name="Mukherjee M."/>
            <person name="Ghosh S."/>
            <person name="Singh D."/>
            <person name="Das A."/>
            <person name="Kant S."/>
            <person name="Prusty A."/>
            <person name="Tripathy S."/>
        </authorList>
    </citation>
    <scope>NUCLEOTIDE SEQUENCE</scope>
    <source>
        <strain evidence="11">VB521301</strain>
    </source>
</reference>
<dbReference type="Pfam" id="PF13231">
    <property type="entry name" value="PMT_2"/>
    <property type="match status" value="1"/>
</dbReference>
<dbReference type="GO" id="GO:0005886">
    <property type="term" value="C:plasma membrane"/>
    <property type="evidence" value="ECO:0007669"/>
    <property type="project" value="UniProtKB-SubCell"/>
</dbReference>
<proteinExistence type="predicted"/>
<dbReference type="InterPro" id="IPR038731">
    <property type="entry name" value="RgtA/B/C-like"/>
</dbReference>
<keyword evidence="7 9" id="KW-0472">Membrane</keyword>
<dbReference type="EMBL" id="JHEG02000048">
    <property type="protein sequence ID" value="KIE10998.1"/>
    <property type="molecule type" value="Genomic_DNA"/>
</dbReference>
<dbReference type="GO" id="GO:0009103">
    <property type="term" value="P:lipopolysaccharide biosynthetic process"/>
    <property type="evidence" value="ECO:0007669"/>
    <property type="project" value="UniProtKB-ARBA"/>
</dbReference>
<dbReference type="GO" id="GO:0010041">
    <property type="term" value="P:response to iron(III) ion"/>
    <property type="evidence" value="ECO:0007669"/>
    <property type="project" value="TreeGrafter"/>
</dbReference>
<feature type="domain" description="Glycosyltransferase RgtA/B/C/D-like" evidence="10">
    <location>
        <begin position="74"/>
        <end position="231"/>
    </location>
</feature>
<comment type="subcellular location">
    <subcellularLocation>
        <location evidence="1">Cell membrane</location>
        <topology evidence="1">Multi-pass membrane protein</topology>
    </subcellularLocation>
</comment>
<dbReference type="OrthoDB" id="517818at2"/>
<evidence type="ECO:0000256" key="1">
    <source>
        <dbReference type="ARBA" id="ARBA00004651"/>
    </source>
</evidence>
<dbReference type="Proteomes" id="UP000029738">
    <property type="component" value="Unassembled WGS sequence"/>
</dbReference>
<feature type="transmembrane region" description="Helical" evidence="9">
    <location>
        <begin position="298"/>
        <end position="317"/>
    </location>
</feature>
<keyword evidence="3" id="KW-0328">Glycosyltransferase</keyword>
<evidence type="ECO:0000313" key="13">
    <source>
        <dbReference type="Proteomes" id="UP000029738"/>
    </source>
</evidence>
<feature type="transmembrane region" description="Helical" evidence="9">
    <location>
        <begin position="218"/>
        <end position="236"/>
    </location>
</feature>
<evidence type="ECO:0000256" key="6">
    <source>
        <dbReference type="ARBA" id="ARBA00022989"/>
    </source>
</evidence>
<dbReference type="EMBL" id="JHEG04000001">
    <property type="protein sequence ID" value="KAF3887044.1"/>
    <property type="molecule type" value="Genomic_DNA"/>
</dbReference>
<evidence type="ECO:0000256" key="4">
    <source>
        <dbReference type="ARBA" id="ARBA00022679"/>
    </source>
</evidence>
<evidence type="ECO:0000256" key="7">
    <source>
        <dbReference type="ARBA" id="ARBA00023136"/>
    </source>
</evidence>
<feature type="transmembrane region" description="Helical" evidence="9">
    <location>
        <begin position="174"/>
        <end position="206"/>
    </location>
</feature>
<feature type="transmembrane region" description="Helical" evidence="9">
    <location>
        <begin position="324"/>
        <end position="343"/>
    </location>
</feature>
<feature type="region of interest" description="Disordered" evidence="8">
    <location>
        <begin position="358"/>
        <end position="385"/>
    </location>
</feature>
<gene>
    <name evidence="12" type="ORF">DA73_0221470</name>
    <name evidence="11" type="ORF">DA73_0400017290</name>
</gene>
<dbReference type="GO" id="GO:0016763">
    <property type="term" value="F:pentosyltransferase activity"/>
    <property type="evidence" value="ECO:0007669"/>
    <property type="project" value="TreeGrafter"/>
</dbReference>
<feature type="transmembrane region" description="Helical" evidence="9">
    <location>
        <begin position="96"/>
        <end position="114"/>
    </location>
</feature>
<feature type="transmembrane region" description="Helical" evidence="9">
    <location>
        <begin position="268"/>
        <end position="292"/>
    </location>
</feature>
<keyword evidence="5 9" id="KW-0812">Transmembrane</keyword>
<evidence type="ECO:0000313" key="11">
    <source>
        <dbReference type="EMBL" id="KAF3887044.1"/>
    </source>
</evidence>
<keyword evidence="6 9" id="KW-1133">Transmembrane helix</keyword>
<protein>
    <submittedName>
        <fullName evidence="11 12">Glycosyltransferase</fullName>
    </submittedName>
</protein>
<dbReference type="InterPro" id="IPR050297">
    <property type="entry name" value="LipidA_mod_glycosyltrf_83"/>
</dbReference>
<dbReference type="AlphaFoldDB" id="A0A0C1R5L0"/>
<feature type="transmembrane region" description="Helical" evidence="9">
    <location>
        <begin position="12"/>
        <end position="35"/>
    </location>
</feature>
<feature type="compositionally biased region" description="Pro residues" evidence="8">
    <location>
        <begin position="368"/>
        <end position="385"/>
    </location>
</feature>
<dbReference type="PANTHER" id="PTHR33908:SF3">
    <property type="entry name" value="UNDECAPRENYL PHOSPHATE-ALPHA-4-AMINO-4-DEOXY-L-ARABINOSE ARABINOSYL TRANSFERASE"/>
    <property type="match status" value="1"/>
</dbReference>
<organism evidence="12">
    <name type="scientific">Tolypothrix bouteillei VB521301</name>
    <dbReference type="NCBI Taxonomy" id="1479485"/>
    <lineage>
        <taxon>Bacteria</taxon>
        <taxon>Bacillati</taxon>
        <taxon>Cyanobacteriota</taxon>
        <taxon>Cyanophyceae</taxon>
        <taxon>Nostocales</taxon>
        <taxon>Tolypothrichaceae</taxon>
        <taxon>Tolypothrix</taxon>
    </lineage>
</organism>
<keyword evidence="13" id="KW-1185">Reference proteome</keyword>
<evidence type="ECO:0000256" key="9">
    <source>
        <dbReference type="SAM" id="Phobius"/>
    </source>
</evidence>
<evidence type="ECO:0000259" key="10">
    <source>
        <dbReference type="Pfam" id="PF13231"/>
    </source>
</evidence>
<feature type="transmembrane region" description="Helical" evidence="9">
    <location>
        <begin position="456"/>
        <end position="478"/>
    </location>
</feature>
<feature type="transmembrane region" description="Helical" evidence="9">
    <location>
        <begin position="423"/>
        <end position="444"/>
    </location>
</feature>
<reference evidence="12" key="1">
    <citation type="journal article" date="2015" name="Genome Announc.">
        <title>Draft Genome Sequence of Tolypothrix boutellei Strain VB521301.</title>
        <authorList>
            <person name="Chandrababunaidu M.M."/>
            <person name="Singh D."/>
            <person name="Sen D."/>
            <person name="Bhan S."/>
            <person name="Das S."/>
            <person name="Gupta A."/>
            <person name="Adhikary S.P."/>
            <person name="Tripathy S."/>
        </authorList>
    </citation>
    <scope>NUCLEOTIDE SEQUENCE</scope>
    <source>
        <strain evidence="12">VB521301</strain>
    </source>
</reference>
<dbReference type="RefSeq" id="WP_050045906.1">
    <property type="nucleotide sequence ID" value="NZ_JHEG04000001.1"/>
</dbReference>
<keyword evidence="4 12" id="KW-0808">Transferase</keyword>
<dbReference type="STRING" id="1479485.DA73_0221470"/>
<evidence type="ECO:0000313" key="12">
    <source>
        <dbReference type="EMBL" id="KIE10998.1"/>
    </source>
</evidence>
<comment type="caution">
    <text evidence="12">The sequence shown here is derived from an EMBL/GenBank/DDBJ whole genome shotgun (WGS) entry which is preliminary data.</text>
</comment>
<feature type="transmembrane region" description="Helical" evidence="9">
    <location>
        <begin position="146"/>
        <end position="162"/>
    </location>
</feature>
<name>A0A0C1R5L0_9CYAN</name>
<evidence type="ECO:0000256" key="3">
    <source>
        <dbReference type="ARBA" id="ARBA00022676"/>
    </source>
</evidence>
<accession>A0A0C1R5L0</accession>
<evidence type="ECO:0000256" key="8">
    <source>
        <dbReference type="SAM" id="MobiDB-lite"/>
    </source>
</evidence>